<organism evidence="3 4">
    <name type="scientific">[Emmonsia] crescens</name>
    <dbReference type="NCBI Taxonomy" id="73230"/>
    <lineage>
        <taxon>Eukaryota</taxon>
        <taxon>Fungi</taxon>
        <taxon>Dikarya</taxon>
        <taxon>Ascomycota</taxon>
        <taxon>Pezizomycotina</taxon>
        <taxon>Eurotiomycetes</taxon>
        <taxon>Eurotiomycetidae</taxon>
        <taxon>Onygenales</taxon>
        <taxon>Ajellomycetaceae</taxon>
        <taxon>Emergomyces</taxon>
    </lineage>
</organism>
<evidence type="ECO:0000313" key="4">
    <source>
        <dbReference type="Proteomes" id="UP000226031"/>
    </source>
</evidence>
<name>A0A2B7ZEJ9_9EURO</name>
<dbReference type="Proteomes" id="UP000226031">
    <property type="component" value="Unassembled WGS sequence"/>
</dbReference>
<dbReference type="PANTHER" id="PTHR38790">
    <property type="entry name" value="2EXR DOMAIN-CONTAINING PROTEIN-RELATED"/>
    <property type="match status" value="1"/>
</dbReference>
<dbReference type="AlphaFoldDB" id="A0A2B7ZEJ9"/>
<accession>A0A2B7ZEJ9</accession>
<evidence type="ECO:0000313" key="3">
    <source>
        <dbReference type="EMBL" id="PGH31811.1"/>
    </source>
</evidence>
<evidence type="ECO:0000259" key="2">
    <source>
        <dbReference type="Pfam" id="PF24864"/>
    </source>
</evidence>
<protein>
    <recommendedName>
        <fullName evidence="2">DUF7730 domain-containing protein</fullName>
    </recommendedName>
</protein>
<dbReference type="Pfam" id="PF24864">
    <property type="entry name" value="DUF7730"/>
    <property type="match status" value="1"/>
</dbReference>
<evidence type="ECO:0000256" key="1">
    <source>
        <dbReference type="SAM" id="MobiDB-lite"/>
    </source>
</evidence>
<feature type="domain" description="DUF7730" evidence="2">
    <location>
        <begin position="63"/>
        <end position="219"/>
    </location>
</feature>
<sequence>MPNPYYTFPPDAPLNSTTYSHNRSDKSPPPRPRLPSRRRRGITHPLPDWVESPFSDPWAYTDPQSRCTLYTDLPPEIRFLIFEALLANRVLHVKMLHYCGYKVLKACRQTGVRWERKFWDTILSGSGDNTTVACQCGYGSEDSLCLEILRTCRRIYSECIPLLYTRNTFNFSIYEDYCSLLLSTPLQKRFQCVTSLELNISHRNSYSPNPVVSQAIYEKLLARFSSLPPLKVVRLRVNELPHISDAQQGLSWEEFWLAPIDKMVRNMASTLEELEFVIPGLCFELLFGCDNKAGAIGGEEMEVYCNERRGGKRCRRRLEGLRPGVQYWISCPAEPGPDEI</sequence>
<dbReference type="EMBL" id="PDND01000114">
    <property type="protein sequence ID" value="PGH31811.1"/>
    <property type="molecule type" value="Genomic_DNA"/>
</dbReference>
<dbReference type="STRING" id="73230.A0A2B7ZEJ9"/>
<feature type="region of interest" description="Disordered" evidence="1">
    <location>
        <begin position="1"/>
        <end position="45"/>
    </location>
</feature>
<proteinExistence type="predicted"/>
<keyword evidence="4" id="KW-1185">Reference proteome</keyword>
<dbReference type="VEuPathDB" id="FungiDB:EMCG_07879"/>
<comment type="caution">
    <text evidence="3">The sequence shown here is derived from an EMBL/GenBank/DDBJ whole genome shotgun (WGS) entry which is preliminary data.</text>
</comment>
<reference evidence="3 4" key="1">
    <citation type="submission" date="2017-10" db="EMBL/GenBank/DDBJ databases">
        <title>Comparative genomics in systemic dimorphic fungi from Ajellomycetaceae.</title>
        <authorList>
            <person name="Munoz J.F."/>
            <person name="Mcewen J.G."/>
            <person name="Clay O.K."/>
            <person name="Cuomo C.A."/>
        </authorList>
    </citation>
    <scope>NUCLEOTIDE SEQUENCE [LARGE SCALE GENOMIC DNA]</scope>
    <source>
        <strain evidence="3 4">UAMH4076</strain>
    </source>
</reference>
<gene>
    <name evidence="3" type="ORF">GX50_05415</name>
</gene>
<dbReference type="InterPro" id="IPR056632">
    <property type="entry name" value="DUF7730"/>
</dbReference>